<protein>
    <recommendedName>
        <fullName evidence="2">Sialate O-acetylesterase domain-containing protein</fullName>
    </recommendedName>
</protein>
<dbReference type="AlphaFoldDB" id="A0A2S7U1L0"/>
<evidence type="ECO:0000313" key="3">
    <source>
        <dbReference type="EMBL" id="PQJ28351.1"/>
    </source>
</evidence>
<organism evidence="3 4">
    <name type="scientific">Rubritalea profundi</name>
    <dbReference type="NCBI Taxonomy" id="1658618"/>
    <lineage>
        <taxon>Bacteria</taxon>
        <taxon>Pseudomonadati</taxon>
        <taxon>Verrucomicrobiota</taxon>
        <taxon>Verrucomicrobiia</taxon>
        <taxon>Verrucomicrobiales</taxon>
        <taxon>Rubritaleaceae</taxon>
        <taxon>Rubritalea</taxon>
    </lineage>
</organism>
<dbReference type="EMBL" id="MQWA01000001">
    <property type="protein sequence ID" value="PQJ28351.1"/>
    <property type="molecule type" value="Genomic_DNA"/>
</dbReference>
<dbReference type="InterPro" id="IPR005181">
    <property type="entry name" value="SASA"/>
</dbReference>
<dbReference type="Pfam" id="PF03629">
    <property type="entry name" value="SASA"/>
    <property type="match status" value="1"/>
</dbReference>
<dbReference type="RefSeq" id="WP_105042852.1">
    <property type="nucleotide sequence ID" value="NZ_MQWA01000001.1"/>
</dbReference>
<gene>
    <name evidence="3" type="ORF">BSZ32_07380</name>
</gene>
<evidence type="ECO:0000256" key="1">
    <source>
        <dbReference type="ARBA" id="ARBA00022801"/>
    </source>
</evidence>
<name>A0A2S7U1L0_9BACT</name>
<dbReference type="InterPro" id="IPR039329">
    <property type="entry name" value="SIAE"/>
</dbReference>
<dbReference type="InterPro" id="IPR036514">
    <property type="entry name" value="SGNH_hydro_sf"/>
</dbReference>
<dbReference type="PANTHER" id="PTHR22901">
    <property type="entry name" value="SIALATE O-ACETYLESTERASE"/>
    <property type="match status" value="1"/>
</dbReference>
<evidence type="ECO:0000259" key="2">
    <source>
        <dbReference type="Pfam" id="PF03629"/>
    </source>
</evidence>
<reference evidence="3 4" key="1">
    <citation type="submission" date="2016-12" db="EMBL/GenBank/DDBJ databases">
        <title>Study of bacterial adaptation to deep sea.</title>
        <authorList>
            <person name="Song J."/>
            <person name="Yoshizawa S."/>
            <person name="Kogure K."/>
        </authorList>
    </citation>
    <scope>NUCLEOTIDE SEQUENCE [LARGE SCALE GENOMIC DNA]</scope>
    <source>
        <strain evidence="3 4">SAORIC-165</strain>
    </source>
</reference>
<sequence length="477" mass="52266">MIKRLLLALVLLASTLHAEIILPKVIGSGMVLQRESQAAIWGSADPGEAITISCSWLNKPINVKAGADGNWLAKLKTGQAGGPHTIKLTSSNSIELEDVLFGEVWLDSGQSNMEMPIAPVSSAYTGIKDWESELATADYPQIRLFQVGNIASKEPQKDVQPGVLIYGVKVPPCKWQNCTPETVKHFSSTAYFFARKLHKDLGVPIGIIDASWGGTAIEPWIGKKHLSQAGFDEIARKGEDKPDQPNARGISSRLYNGMIAPLMPFTLKGAIWYQGESNQARPQTYKRLMQAMIADWRDGFKSDLSFYYVQIAPFTYKQNAAYLREQQLQALSIRKSGMVVTTDIGDLKDIHPKNKQEVGRRLALQALANDYGMKVACDGPRLKVMEIKDSKAILHFDHVGGGLTVYGGDELKDFEIAGADKKFVKASATIVGDKLVVGAPEVKQPVAVRYAFSSQATGSLMNKDGLPASPFRTDDWK</sequence>
<dbReference type="GO" id="GO:0001681">
    <property type="term" value="F:sialate O-acetylesterase activity"/>
    <property type="evidence" value="ECO:0007669"/>
    <property type="project" value="InterPro"/>
</dbReference>
<dbReference type="GO" id="GO:0005975">
    <property type="term" value="P:carbohydrate metabolic process"/>
    <property type="evidence" value="ECO:0007669"/>
    <property type="project" value="TreeGrafter"/>
</dbReference>
<dbReference type="OrthoDB" id="183320at2"/>
<keyword evidence="4" id="KW-1185">Reference proteome</keyword>
<dbReference type="PANTHER" id="PTHR22901:SF0">
    <property type="entry name" value="SIALATE O-ACETYLESTERASE"/>
    <property type="match status" value="1"/>
</dbReference>
<accession>A0A2S7U1L0</accession>
<keyword evidence="1" id="KW-0378">Hydrolase</keyword>
<comment type="caution">
    <text evidence="3">The sequence shown here is derived from an EMBL/GenBank/DDBJ whole genome shotgun (WGS) entry which is preliminary data.</text>
</comment>
<dbReference type="Proteomes" id="UP000239907">
    <property type="component" value="Unassembled WGS sequence"/>
</dbReference>
<evidence type="ECO:0000313" key="4">
    <source>
        <dbReference type="Proteomes" id="UP000239907"/>
    </source>
</evidence>
<proteinExistence type="predicted"/>
<dbReference type="Gene3D" id="3.40.50.1110">
    <property type="entry name" value="SGNH hydrolase"/>
    <property type="match status" value="1"/>
</dbReference>
<feature type="domain" description="Sialate O-acetylesterase" evidence="2">
    <location>
        <begin position="103"/>
        <end position="366"/>
    </location>
</feature>
<dbReference type="SUPFAM" id="SSF52266">
    <property type="entry name" value="SGNH hydrolase"/>
    <property type="match status" value="1"/>
</dbReference>